<gene>
    <name evidence="8" type="ORF">OSIN01602_LOCUS22967</name>
</gene>
<dbReference type="InterPro" id="IPR049946">
    <property type="entry name" value="RIBOSOMAL_L20_CS"/>
</dbReference>
<dbReference type="CDD" id="cd07026">
    <property type="entry name" value="Ribosomal_L20"/>
    <property type="match status" value="1"/>
</dbReference>
<accession>A0A7S2ABF5</accession>
<dbReference type="GO" id="GO:0006412">
    <property type="term" value="P:translation"/>
    <property type="evidence" value="ECO:0007669"/>
    <property type="project" value="InterPro"/>
</dbReference>
<dbReference type="Gene3D" id="6.10.160.10">
    <property type="match status" value="1"/>
</dbReference>
<keyword evidence="5 7" id="KW-0687">Ribonucleoprotein</keyword>
<evidence type="ECO:0000256" key="3">
    <source>
        <dbReference type="ARBA" id="ARBA00022884"/>
    </source>
</evidence>
<dbReference type="PRINTS" id="PR00062">
    <property type="entry name" value="RIBOSOMALL20"/>
</dbReference>
<evidence type="ECO:0000256" key="1">
    <source>
        <dbReference type="ARBA" id="ARBA00007698"/>
    </source>
</evidence>
<keyword evidence="2" id="KW-0699">rRNA-binding</keyword>
<dbReference type="InterPro" id="IPR035566">
    <property type="entry name" value="Ribosomal_protein_bL20_C"/>
</dbReference>
<reference evidence="8" key="1">
    <citation type="submission" date="2021-01" db="EMBL/GenBank/DDBJ databases">
        <authorList>
            <person name="Corre E."/>
            <person name="Pelletier E."/>
            <person name="Niang G."/>
            <person name="Scheremetjew M."/>
            <person name="Finn R."/>
            <person name="Kale V."/>
            <person name="Holt S."/>
            <person name="Cochrane G."/>
            <person name="Meng A."/>
            <person name="Brown T."/>
            <person name="Cohen L."/>
        </authorList>
    </citation>
    <scope>NUCLEOTIDE SEQUENCE</scope>
    <source>
        <strain evidence="8">Grunow 1884</strain>
    </source>
</reference>
<evidence type="ECO:0000256" key="4">
    <source>
        <dbReference type="ARBA" id="ARBA00022980"/>
    </source>
</evidence>
<dbReference type="SUPFAM" id="SSF74731">
    <property type="entry name" value="Ribosomal protein L20"/>
    <property type="match status" value="1"/>
</dbReference>
<name>A0A7S2ABF5_TRICV</name>
<dbReference type="PANTHER" id="PTHR10986">
    <property type="entry name" value="39S RIBOSOMAL PROTEIN L20"/>
    <property type="match status" value="1"/>
</dbReference>
<dbReference type="GO" id="GO:0019843">
    <property type="term" value="F:rRNA binding"/>
    <property type="evidence" value="ECO:0007669"/>
    <property type="project" value="UniProtKB-KW"/>
</dbReference>
<dbReference type="GO" id="GO:1990904">
    <property type="term" value="C:ribonucleoprotein complex"/>
    <property type="evidence" value="ECO:0007669"/>
    <property type="project" value="UniProtKB-KW"/>
</dbReference>
<comment type="similarity">
    <text evidence="1 7">Belongs to the bacterial ribosomal protein bL20 family.</text>
</comment>
<dbReference type="GO" id="GO:0003735">
    <property type="term" value="F:structural constituent of ribosome"/>
    <property type="evidence" value="ECO:0007669"/>
    <property type="project" value="InterPro"/>
</dbReference>
<dbReference type="InterPro" id="IPR005813">
    <property type="entry name" value="Ribosomal_bL20"/>
</dbReference>
<evidence type="ECO:0000256" key="5">
    <source>
        <dbReference type="ARBA" id="ARBA00023274"/>
    </source>
</evidence>
<dbReference type="FunFam" id="1.10.1900.20:FF:000001">
    <property type="entry name" value="50S ribosomal protein L20"/>
    <property type="match status" value="1"/>
</dbReference>
<dbReference type="PROSITE" id="PS00937">
    <property type="entry name" value="RIBOSOMAL_L20"/>
    <property type="match status" value="1"/>
</dbReference>
<dbReference type="NCBIfam" id="TIGR01032">
    <property type="entry name" value="rplT_bact"/>
    <property type="match status" value="1"/>
</dbReference>
<sequence length="226" mass="25560">MALASSFQRFAALTPAAARRQTLLKHSPFQGSSISSGNASKLPLFQKTGARVGLQNWGHNAGARWLSSAAFTAARVACSSFRQSPWKRMLKISEAPAPPLHVLHQQNQVRTIRVSYTARKKKKRIIKMAKGFRGRANRCYKIALPRVQKALQHAYRDRKLKKREFRRLWIQRINAGVRQHGLSYSEFIKRLHGSGITLNRKMLAELAGMEPFSFKAVVDVVKLRTA</sequence>
<keyword evidence="3" id="KW-0694">RNA-binding</keyword>
<evidence type="ECO:0000313" key="8">
    <source>
        <dbReference type="EMBL" id="CAD9362732.1"/>
    </source>
</evidence>
<dbReference type="Pfam" id="PF00453">
    <property type="entry name" value="Ribosomal_L20"/>
    <property type="match status" value="1"/>
</dbReference>
<dbReference type="GO" id="GO:0005840">
    <property type="term" value="C:ribosome"/>
    <property type="evidence" value="ECO:0007669"/>
    <property type="project" value="UniProtKB-KW"/>
</dbReference>
<organism evidence="8">
    <name type="scientific">Trieres chinensis</name>
    <name type="common">Marine centric diatom</name>
    <name type="synonym">Odontella sinensis</name>
    <dbReference type="NCBI Taxonomy" id="1514140"/>
    <lineage>
        <taxon>Eukaryota</taxon>
        <taxon>Sar</taxon>
        <taxon>Stramenopiles</taxon>
        <taxon>Ochrophyta</taxon>
        <taxon>Bacillariophyta</taxon>
        <taxon>Mediophyceae</taxon>
        <taxon>Biddulphiophycidae</taxon>
        <taxon>Eupodiscales</taxon>
        <taxon>Parodontellaceae</taxon>
        <taxon>Trieres</taxon>
    </lineage>
</organism>
<keyword evidence="4 7" id="KW-0689">Ribosomal protein</keyword>
<evidence type="ECO:0000256" key="6">
    <source>
        <dbReference type="ARBA" id="ARBA00035295"/>
    </source>
</evidence>
<proteinExistence type="inferred from homology"/>
<dbReference type="HAMAP" id="MF_00382">
    <property type="entry name" value="Ribosomal_bL20"/>
    <property type="match status" value="1"/>
</dbReference>
<dbReference type="EMBL" id="HBGO01039595">
    <property type="protein sequence ID" value="CAD9362732.1"/>
    <property type="molecule type" value="Transcribed_RNA"/>
</dbReference>
<protein>
    <recommendedName>
        <fullName evidence="6">Large ribosomal subunit protein bL20c</fullName>
    </recommendedName>
</protein>
<dbReference type="Gene3D" id="1.10.1900.20">
    <property type="entry name" value="Ribosomal protein L20"/>
    <property type="match status" value="1"/>
</dbReference>
<evidence type="ECO:0000256" key="7">
    <source>
        <dbReference type="RuleBase" id="RU000561"/>
    </source>
</evidence>
<evidence type="ECO:0000256" key="2">
    <source>
        <dbReference type="ARBA" id="ARBA00022730"/>
    </source>
</evidence>
<dbReference type="AlphaFoldDB" id="A0A7S2ABF5"/>